<dbReference type="PROSITE" id="PS50195">
    <property type="entry name" value="PX"/>
    <property type="match status" value="1"/>
</dbReference>
<proteinExistence type="inferred from homology"/>
<dbReference type="InterPro" id="IPR051079">
    <property type="entry name" value="Sorting_Nexin_Autophagy"/>
</dbReference>
<dbReference type="GO" id="GO:0010008">
    <property type="term" value="C:endosome membrane"/>
    <property type="evidence" value="ECO:0007669"/>
    <property type="project" value="UniProtKB-SubCell"/>
</dbReference>
<dbReference type="SUPFAM" id="SSF64268">
    <property type="entry name" value="PX domain"/>
    <property type="match status" value="1"/>
</dbReference>
<keyword evidence="8" id="KW-0472">Membrane</keyword>
<keyword evidence="11" id="KW-1185">Reference proteome</keyword>
<reference evidence="10 11" key="1">
    <citation type="submission" date="2019-07" db="EMBL/GenBank/DDBJ databases">
        <authorList>
            <person name="Friedrich A."/>
            <person name="Schacherer J."/>
        </authorList>
    </citation>
    <scope>NUCLEOTIDE SEQUENCE [LARGE SCALE GENOMIC DNA]</scope>
</reference>
<dbReference type="SMART" id="SM00312">
    <property type="entry name" value="PX"/>
    <property type="match status" value="1"/>
</dbReference>
<evidence type="ECO:0000256" key="6">
    <source>
        <dbReference type="ARBA" id="ARBA00023006"/>
    </source>
</evidence>
<evidence type="ECO:0000256" key="5">
    <source>
        <dbReference type="ARBA" id="ARBA00022927"/>
    </source>
</evidence>
<protein>
    <submittedName>
        <fullName evidence="10">DEBR0S2_06810g1_1</fullName>
    </submittedName>
</protein>
<dbReference type="GO" id="GO:0005829">
    <property type="term" value="C:cytosol"/>
    <property type="evidence" value="ECO:0007669"/>
    <property type="project" value="GOC"/>
</dbReference>
<dbReference type="GO" id="GO:0015031">
    <property type="term" value="P:protein transport"/>
    <property type="evidence" value="ECO:0007669"/>
    <property type="project" value="UniProtKB-KW"/>
</dbReference>
<evidence type="ECO:0000256" key="8">
    <source>
        <dbReference type="ARBA" id="ARBA00023136"/>
    </source>
</evidence>
<evidence type="ECO:0000313" key="11">
    <source>
        <dbReference type="Proteomes" id="UP000478008"/>
    </source>
</evidence>
<keyword evidence="3" id="KW-0813">Transport</keyword>
<keyword evidence="4" id="KW-0967">Endosome</keyword>
<name>A0A7D9GYY7_DEKBR</name>
<dbReference type="GO" id="GO:0035091">
    <property type="term" value="F:phosphatidylinositol binding"/>
    <property type="evidence" value="ECO:0007669"/>
    <property type="project" value="InterPro"/>
</dbReference>
<dbReference type="GO" id="GO:0042147">
    <property type="term" value="P:retrograde transport, endosome to Golgi"/>
    <property type="evidence" value="ECO:0007669"/>
    <property type="project" value="InterPro"/>
</dbReference>
<dbReference type="PANTHER" id="PTHR46979">
    <property type="entry name" value="SORTING NEXIN-41"/>
    <property type="match status" value="1"/>
</dbReference>
<evidence type="ECO:0000256" key="4">
    <source>
        <dbReference type="ARBA" id="ARBA00022753"/>
    </source>
</evidence>
<dbReference type="Gene3D" id="1.20.1270.60">
    <property type="entry name" value="Arfaptin homology (AH) domain/BAR domain"/>
    <property type="match status" value="1"/>
</dbReference>
<gene>
    <name evidence="10" type="ORF">DEBR0S2_06810G</name>
</gene>
<dbReference type="EMBL" id="CABFWN010000002">
    <property type="protein sequence ID" value="VUG17422.1"/>
    <property type="molecule type" value="Genomic_DNA"/>
</dbReference>
<dbReference type="InterPro" id="IPR001683">
    <property type="entry name" value="PX_dom"/>
</dbReference>
<comment type="similarity">
    <text evidence="2">Belongs to the sorting nexin family.</text>
</comment>
<keyword evidence="5" id="KW-0653">Protein transport</keyword>
<evidence type="ECO:0000256" key="3">
    <source>
        <dbReference type="ARBA" id="ARBA00022448"/>
    </source>
</evidence>
<dbReference type="PANTHER" id="PTHR46979:SF2">
    <property type="entry name" value="SORTING NEXIN-41"/>
    <property type="match status" value="1"/>
</dbReference>
<dbReference type="Pfam" id="PF00787">
    <property type="entry name" value="PX"/>
    <property type="match status" value="1"/>
</dbReference>
<evidence type="ECO:0000256" key="1">
    <source>
        <dbReference type="ARBA" id="ARBA00004481"/>
    </source>
</evidence>
<dbReference type="InterPro" id="IPR027267">
    <property type="entry name" value="AH/BAR_dom_sf"/>
</dbReference>
<dbReference type="Proteomes" id="UP000478008">
    <property type="component" value="Unassembled WGS sequence"/>
</dbReference>
<dbReference type="Gene3D" id="3.30.1520.10">
    <property type="entry name" value="Phox-like domain"/>
    <property type="match status" value="1"/>
</dbReference>
<dbReference type="CDD" id="cd06867">
    <property type="entry name" value="PX_SNX41_42"/>
    <property type="match status" value="1"/>
</dbReference>
<organism evidence="10 11">
    <name type="scientific">Dekkera bruxellensis</name>
    <name type="common">Brettanomyces custersii</name>
    <dbReference type="NCBI Taxonomy" id="5007"/>
    <lineage>
        <taxon>Eukaryota</taxon>
        <taxon>Fungi</taxon>
        <taxon>Dikarya</taxon>
        <taxon>Ascomycota</taxon>
        <taxon>Saccharomycotina</taxon>
        <taxon>Pichiomycetes</taxon>
        <taxon>Pichiales</taxon>
        <taxon>Pichiaceae</taxon>
        <taxon>Brettanomyces</taxon>
    </lineage>
</organism>
<evidence type="ECO:0000313" key="10">
    <source>
        <dbReference type="EMBL" id="VUG17422.1"/>
    </source>
</evidence>
<keyword evidence="6" id="KW-0072">Autophagy</keyword>
<evidence type="ECO:0000256" key="7">
    <source>
        <dbReference type="ARBA" id="ARBA00023121"/>
    </source>
</evidence>
<keyword evidence="7" id="KW-0446">Lipid-binding</keyword>
<evidence type="ECO:0000256" key="2">
    <source>
        <dbReference type="ARBA" id="ARBA00010883"/>
    </source>
</evidence>
<evidence type="ECO:0000259" key="9">
    <source>
        <dbReference type="PROSITE" id="PS50195"/>
    </source>
</evidence>
<accession>A0A7D9GYY7</accession>
<dbReference type="GO" id="GO:0006914">
    <property type="term" value="P:autophagy"/>
    <property type="evidence" value="ECO:0007669"/>
    <property type="project" value="UniProtKB-KW"/>
</dbReference>
<dbReference type="AlphaFoldDB" id="A0A7D9GYY7"/>
<dbReference type="InterPro" id="IPR036871">
    <property type="entry name" value="PX_dom_sf"/>
</dbReference>
<sequence>MKPAADKDQKDDILTQTDTENTSDLDIHTSIISKVEISHPVRICKIIDETKNLKIFITGASKSTEVHSRLQPFIVYSIKLGPLIVKRRYSEFESLRSCLVKCYPTMIVPPIPEKQSLASNISQTTSSSLGIIGPNNSEELINPDAGGENDIFQGNEQIVTKNSEDKKHTVDENENRISVDDADGIGAEQASNHSPNTSVFLSGLPHLIEYRKRMLAVFLNRCLENKQIRDCKFFLNFLDPEVNFHDYLEIKENHILFKTSVYRLSPFNPLENLSNQLYLTLPLPSSADISRFIELADEAQFQRIVNFEKKFQKYEDSLDKIGKDNKRILKNFEALCPDLADLGSLYNSLSMMQDSNFMDNFAKLYEREVIFLKAMAGSMSLNFLDRIVELKHFAKTVKELTEYNRKKFIQGKMVSHQLSDIQQKYKVFEMQEVKIQNIDAKANAAMGKSITNNKQIALEAPITDAELQTALFAKSKKPFYGKIPGFKKIGSVFKKYTDTNPDQTRRNKMYNLKLRLYQLRRQHEIIENEIGKINREVIKQLVWFHKWFKVELIKVVGRYHESMNDFTTSNIEAIQEVF</sequence>
<feature type="domain" description="PX" evidence="9">
    <location>
        <begin position="51"/>
        <end position="245"/>
    </location>
</feature>
<comment type="subcellular location">
    <subcellularLocation>
        <location evidence="1">Endosome membrane</location>
        <topology evidence="1">Peripheral membrane protein</topology>
    </subcellularLocation>
</comment>
<dbReference type="InterPro" id="IPR044106">
    <property type="entry name" value="PX_Snx41/Atg20"/>
</dbReference>